<evidence type="ECO:0000256" key="1">
    <source>
        <dbReference type="ARBA" id="ARBA00023002"/>
    </source>
</evidence>
<dbReference type="PANTHER" id="PTHR43364:SF4">
    <property type="entry name" value="NAD(P)-LINKED OXIDOREDUCTASE SUPERFAMILY PROTEIN"/>
    <property type="match status" value="1"/>
</dbReference>
<protein>
    <submittedName>
        <fullName evidence="4">Oxidoreductase</fullName>
    </submittedName>
</protein>
<reference evidence="5" key="1">
    <citation type="journal article" date="2019" name="Int. J. Syst. Evol. Microbiol.">
        <title>The Global Catalogue of Microorganisms (GCM) 10K type strain sequencing project: providing services to taxonomists for standard genome sequencing and annotation.</title>
        <authorList>
            <consortium name="The Broad Institute Genomics Platform"/>
            <consortium name="The Broad Institute Genome Sequencing Center for Infectious Disease"/>
            <person name="Wu L."/>
            <person name="Ma J."/>
        </authorList>
    </citation>
    <scope>NUCLEOTIDE SEQUENCE [LARGE SCALE GENOMIC DNA]</scope>
    <source>
        <strain evidence="5">NBRC 113072</strain>
    </source>
</reference>
<feature type="region of interest" description="Disordered" evidence="2">
    <location>
        <begin position="308"/>
        <end position="328"/>
    </location>
</feature>
<dbReference type="PROSITE" id="PS51257">
    <property type="entry name" value="PROKAR_LIPOPROTEIN"/>
    <property type="match status" value="1"/>
</dbReference>
<dbReference type="Pfam" id="PF00248">
    <property type="entry name" value="Aldo_ket_red"/>
    <property type="match status" value="1"/>
</dbReference>
<feature type="domain" description="NADP-dependent oxidoreductase" evidence="3">
    <location>
        <begin position="16"/>
        <end position="308"/>
    </location>
</feature>
<sequence>MEYRTLGDSGLAVSTLGIGCNAFGARTDAEEVVRIVDAAIECGVTLFDTADSYSRGESEALLGRALRGRRDDVVIATKFGMDLDGLYGPDFGRRGSRRYIRRAVEGSLRRLDTDHIDLYQLHTPDRVTPMEETLSTLDDLVREGKVRYVGCSNLRAWEVVDAHWLAGSLGTEAFISAQNEYSLYNRAAEADLAPACEHLGVGILPYFPLAYGLLTGKYRRGEDAPEGSRLQAQGRRLRDANWDIVEALQSYADDRGVPLLHVAIGGLAAQPAVSSVIAGVSRAEQVATNAEAVAWDPSADDLVALDEAVPPGSGERYDSFATARERRP</sequence>
<dbReference type="EMBL" id="BSUO01000001">
    <property type="protein sequence ID" value="GMA41455.1"/>
    <property type="molecule type" value="Genomic_DNA"/>
</dbReference>
<keyword evidence="1" id="KW-0560">Oxidoreductase</keyword>
<dbReference type="InterPro" id="IPR023210">
    <property type="entry name" value="NADP_OxRdtase_dom"/>
</dbReference>
<organism evidence="4 5">
    <name type="scientific">Mobilicoccus caccae</name>
    <dbReference type="NCBI Taxonomy" id="1859295"/>
    <lineage>
        <taxon>Bacteria</taxon>
        <taxon>Bacillati</taxon>
        <taxon>Actinomycetota</taxon>
        <taxon>Actinomycetes</taxon>
        <taxon>Micrococcales</taxon>
        <taxon>Dermatophilaceae</taxon>
        <taxon>Mobilicoccus</taxon>
    </lineage>
</organism>
<evidence type="ECO:0000256" key="2">
    <source>
        <dbReference type="SAM" id="MobiDB-lite"/>
    </source>
</evidence>
<dbReference type="InterPro" id="IPR036812">
    <property type="entry name" value="NAD(P)_OxRdtase_dom_sf"/>
</dbReference>
<accession>A0ABQ6IU75</accession>
<dbReference type="InterPro" id="IPR050523">
    <property type="entry name" value="AKR_Detox_Biosynth"/>
</dbReference>
<evidence type="ECO:0000259" key="3">
    <source>
        <dbReference type="Pfam" id="PF00248"/>
    </source>
</evidence>
<dbReference type="Proteomes" id="UP001157126">
    <property type="component" value="Unassembled WGS sequence"/>
</dbReference>
<evidence type="ECO:0000313" key="5">
    <source>
        <dbReference type="Proteomes" id="UP001157126"/>
    </source>
</evidence>
<gene>
    <name evidence="4" type="ORF">GCM10025883_35000</name>
</gene>
<dbReference type="PANTHER" id="PTHR43364">
    <property type="entry name" value="NADH-SPECIFIC METHYLGLYOXAL REDUCTASE-RELATED"/>
    <property type="match status" value="1"/>
</dbReference>
<dbReference type="SUPFAM" id="SSF51430">
    <property type="entry name" value="NAD(P)-linked oxidoreductase"/>
    <property type="match status" value="1"/>
</dbReference>
<proteinExistence type="predicted"/>
<evidence type="ECO:0000313" key="4">
    <source>
        <dbReference type="EMBL" id="GMA41455.1"/>
    </source>
</evidence>
<keyword evidence="5" id="KW-1185">Reference proteome</keyword>
<feature type="compositionally biased region" description="Basic and acidic residues" evidence="2">
    <location>
        <begin position="315"/>
        <end position="328"/>
    </location>
</feature>
<name>A0ABQ6IU75_9MICO</name>
<dbReference type="Gene3D" id="3.20.20.100">
    <property type="entry name" value="NADP-dependent oxidoreductase domain"/>
    <property type="match status" value="1"/>
</dbReference>
<dbReference type="RefSeq" id="WP_284305001.1">
    <property type="nucleotide sequence ID" value="NZ_BSUO01000001.1"/>
</dbReference>
<comment type="caution">
    <text evidence="4">The sequence shown here is derived from an EMBL/GenBank/DDBJ whole genome shotgun (WGS) entry which is preliminary data.</text>
</comment>